<dbReference type="AlphaFoldDB" id="A0AAE9XKZ9"/>
<evidence type="ECO:0000313" key="1">
    <source>
        <dbReference type="EMBL" id="WCG22600.1"/>
    </source>
</evidence>
<evidence type="ECO:0008006" key="3">
    <source>
        <dbReference type="Google" id="ProtNLM"/>
    </source>
</evidence>
<proteinExistence type="predicted"/>
<name>A0AAE9XKZ9_9ENTE</name>
<sequence length="315" mass="36807">MSDILPFPNQAASYERMGRKELETGAYLEAVAHLEKAYELEANWERNRLLVSAYIEVAQPEEALIIANEYITDYLQGEEGFAQYISVLVHNRKLMKAHILVRNARLSKALEKELTEQLASLDQTLLTINKTEIQATQTWLKKQATSSLYSHLFYQKLESIPIAAFAETSQYLISQATTLPIYRRYILEQAVRLKLTADWSIYLYDGTHQTFSLPSLVPFPEQQHVQMLQACLYELIGEDYQYHDLQEILRLYLSTIYPKAWPEYLNMEVWLICFLSTYLPEMSERKAKLDVDLKPYETHINEIKKVLEQNEHLDK</sequence>
<reference evidence="1" key="1">
    <citation type="submission" date="2023-01" db="EMBL/GenBank/DDBJ databases">
        <title>Oxazolidinone resistance genes in florfenicol resistant enterococci from beef cattle and veal calves at slaughter.</title>
        <authorList>
            <person name="Biggel M."/>
        </authorList>
    </citation>
    <scope>NUCLEOTIDE SEQUENCE</scope>
    <source>
        <strain evidence="1">K204-1</strain>
    </source>
</reference>
<protein>
    <recommendedName>
        <fullName evidence="3">TPR repeat-containing protein</fullName>
    </recommendedName>
</protein>
<accession>A0AAE9XKZ9</accession>
<dbReference type="RefSeq" id="WP_272163298.1">
    <property type="nucleotide sequence ID" value="NZ_CP116507.1"/>
</dbReference>
<gene>
    <name evidence="1" type="ORF">PML95_09450</name>
</gene>
<dbReference type="EMBL" id="CP116507">
    <property type="protein sequence ID" value="WCG22600.1"/>
    <property type="molecule type" value="Genomic_DNA"/>
</dbReference>
<dbReference type="Proteomes" id="UP001179600">
    <property type="component" value="Chromosome"/>
</dbReference>
<organism evidence="1 2">
    <name type="scientific">Vagococcus lutrae</name>
    <dbReference type="NCBI Taxonomy" id="81947"/>
    <lineage>
        <taxon>Bacteria</taxon>
        <taxon>Bacillati</taxon>
        <taxon>Bacillota</taxon>
        <taxon>Bacilli</taxon>
        <taxon>Lactobacillales</taxon>
        <taxon>Enterococcaceae</taxon>
        <taxon>Vagococcus</taxon>
    </lineage>
</organism>
<evidence type="ECO:0000313" key="2">
    <source>
        <dbReference type="Proteomes" id="UP001179600"/>
    </source>
</evidence>